<organism evidence="2 3">
    <name type="scientific">Pelolinea submarina</name>
    <dbReference type="NCBI Taxonomy" id="913107"/>
    <lineage>
        <taxon>Bacteria</taxon>
        <taxon>Bacillati</taxon>
        <taxon>Chloroflexota</taxon>
        <taxon>Anaerolineae</taxon>
        <taxon>Anaerolineales</taxon>
        <taxon>Anaerolineaceae</taxon>
        <taxon>Pelolinea</taxon>
    </lineage>
</organism>
<proteinExistence type="predicted"/>
<sequence length="312" mass="34191">MNRFSKVIKSLIPSIILILLLSAFSFPGFESTQSPAIPKQDDGTTPAATVPAGVTKDEIDTSLTSYLKMAWGDSLRLGILERPFTQTDMEYHPETDLVGIMVSEDDTYYYFSLELNDVDGSVGYPSANYAVELDVDKDFKGDYLLWVSGDDSTEWNHADVNVLQDANKDVGGATPVIPDAGAGDGYETVVFSADVTDQADLAWKRVDPDMPNVVQLAIKKTLLEPGQFYWKAWANGNMIDVGQFDFNDFYSNAEAGSPDLDSADYPVNQLNLMDSTCWSANGFQPQEMTGGCYKTPPQIKKKSAPAPEPEPS</sequence>
<name>A0A347ZWH1_9CHLR</name>
<evidence type="ECO:0000313" key="2">
    <source>
        <dbReference type="EMBL" id="REG05395.1"/>
    </source>
</evidence>
<dbReference type="AlphaFoldDB" id="A0A347ZWH1"/>
<dbReference type="Proteomes" id="UP000256388">
    <property type="component" value="Unassembled WGS sequence"/>
</dbReference>
<keyword evidence="3" id="KW-1185">Reference proteome</keyword>
<reference evidence="2 3" key="1">
    <citation type="submission" date="2018-08" db="EMBL/GenBank/DDBJ databases">
        <title>Genomic Encyclopedia of Type Strains, Phase IV (KMG-IV): sequencing the most valuable type-strain genomes for metagenomic binning, comparative biology and taxonomic classification.</title>
        <authorList>
            <person name="Goeker M."/>
        </authorList>
    </citation>
    <scope>NUCLEOTIDE SEQUENCE [LARGE SCALE GENOMIC DNA]</scope>
    <source>
        <strain evidence="2 3">DSM 23923</strain>
    </source>
</reference>
<protein>
    <submittedName>
        <fullName evidence="2">Uncharacterized protein</fullName>
    </submittedName>
</protein>
<evidence type="ECO:0000313" key="3">
    <source>
        <dbReference type="Proteomes" id="UP000256388"/>
    </source>
</evidence>
<accession>A0A347ZWH1</accession>
<comment type="caution">
    <text evidence="2">The sequence shown here is derived from an EMBL/GenBank/DDBJ whole genome shotgun (WGS) entry which is preliminary data.</text>
</comment>
<gene>
    <name evidence="2" type="ORF">DFR64_2795</name>
</gene>
<dbReference type="RefSeq" id="WP_116226062.1">
    <property type="nucleotide sequence ID" value="NZ_AP018437.1"/>
</dbReference>
<evidence type="ECO:0000256" key="1">
    <source>
        <dbReference type="SAM" id="MobiDB-lite"/>
    </source>
</evidence>
<dbReference type="EMBL" id="QUMS01000005">
    <property type="protein sequence ID" value="REG05395.1"/>
    <property type="molecule type" value="Genomic_DNA"/>
</dbReference>
<feature type="region of interest" description="Disordered" evidence="1">
    <location>
        <begin position="289"/>
        <end position="312"/>
    </location>
</feature>